<evidence type="ECO:0000256" key="6">
    <source>
        <dbReference type="ARBA" id="ARBA00023043"/>
    </source>
</evidence>
<protein>
    <recommendedName>
        <fullName evidence="10">MYND-type domain-containing protein</fullName>
    </recommendedName>
</protein>
<dbReference type="Gene3D" id="6.10.140.2220">
    <property type="match status" value="1"/>
</dbReference>
<name>A0A7J5XCQ8_DISMA</name>
<dbReference type="Proteomes" id="UP000518266">
    <property type="component" value="Unassembled WGS sequence"/>
</dbReference>
<dbReference type="EMBL" id="JAAKFY010000026">
    <property type="protein sequence ID" value="KAF3834469.1"/>
    <property type="molecule type" value="Genomic_DNA"/>
</dbReference>
<feature type="region of interest" description="Disordered" evidence="9">
    <location>
        <begin position="298"/>
        <end position="320"/>
    </location>
</feature>
<evidence type="ECO:0000256" key="7">
    <source>
        <dbReference type="ARBA" id="ARBA00023273"/>
    </source>
</evidence>
<proteinExistence type="predicted"/>
<dbReference type="PANTHER" id="PTHR24150">
    <property type="entry name" value="ANKYRIN REPEAT AND MYND DOMAIN-CONTAINING PROTEIN 2"/>
    <property type="match status" value="1"/>
</dbReference>
<dbReference type="OrthoDB" id="10257049at2759"/>
<feature type="compositionally biased region" description="Low complexity" evidence="9">
    <location>
        <begin position="301"/>
        <end position="314"/>
    </location>
</feature>
<gene>
    <name evidence="11" type="ORF">F7725_025673</name>
</gene>
<dbReference type="SUPFAM" id="SSF144232">
    <property type="entry name" value="HIT/MYND zinc finger-like"/>
    <property type="match status" value="1"/>
</dbReference>
<evidence type="ECO:0000256" key="8">
    <source>
        <dbReference type="PROSITE-ProRule" id="PRU00134"/>
    </source>
</evidence>
<keyword evidence="4 8" id="KW-0863">Zinc-finger</keyword>
<accession>A0A7J5XCQ8</accession>
<dbReference type="PROSITE" id="PS01360">
    <property type="entry name" value="ZF_MYND_1"/>
    <property type="match status" value="1"/>
</dbReference>
<evidence type="ECO:0000256" key="1">
    <source>
        <dbReference type="ARBA" id="ARBA00004316"/>
    </source>
</evidence>
<keyword evidence="2" id="KW-0479">Metal-binding</keyword>
<dbReference type="AlphaFoldDB" id="A0A7J5XCQ8"/>
<dbReference type="PANTHER" id="PTHR24150:SF8">
    <property type="entry name" value="ANKYRIN REPEAT AND MYND DOMAIN-CONTAINING PROTEIN 2"/>
    <property type="match status" value="1"/>
</dbReference>
<comment type="caution">
    <text evidence="11">The sequence shown here is derived from an EMBL/GenBank/DDBJ whole genome shotgun (WGS) entry which is preliminary data.</text>
</comment>
<reference evidence="11 12" key="1">
    <citation type="submission" date="2020-03" db="EMBL/GenBank/DDBJ databases">
        <title>Dissostichus mawsoni Genome sequencing and assembly.</title>
        <authorList>
            <person name="Park H."/>
        </authorList>
    </citation>
    <scope>NUCLEOTIDE SEQUENCE [LARGE SCALE GENOMIC DNA]</scope>
    <source>
        <strain evidence="11">DM0001</strain>
        <tissue evidence="11">Muscle</tissue>
    </source>
</reference>
<dbReference type="PROSITE" id="PS50865">
    <property type="entry name" value="ZF_MYND_2"/>
    <property type="match status" value="1"/>
</dbReference>
<evidence type="ECO:0000256" key="9">
    <source>
        <dbReference type="SAM" id="MobiDB-lite"/>
    </source>
</evidence>
<evidence type="ECO:0000256" key="3">
    <source>
        <dbReference type="ARBA" id="ARBA00022737"/>
    </source>
</evidence>
<sequence length="355" mass="38164">MLLGPSLLKGRDSDGFPQYQEKFIRDCIRKFPYCEATLLQELVRSIAPVEIGNDPTAFSVLNQAITGQMAFVDANYCATCGEKGADKRCSLCKAVTYCSLSCQKLHWFAHKKMCRCLQEQDADLEKDSPKLKELKALLLRCIITIDKSTHCGCEGSLHWLNEKQVRQVKHPAVVRCRFLLRRSSLPLKFLLLPSVDGPVLVSRVILLSGVALALAGGYHGDLVGPGAAVLALQPDPLGSGPVDDAAPLLGVAAAPVPPSVNPSPPADPVGQQVGWQTLPSTHQLLDGVDAGTLAIRDSQPALSRRSSPGSGLSRPARHRAREVDAHGLTLWRRCEELSRSCSAAAGARGAGAWLI</sequence>
<evidence type="ECO:0000259" key="10">
    <source>
        <dbReference type="PROSITE" id="PS50865"/>
    </source>
</evidence>
<keyword evidence="7" id="KW-0966">Cell projection</keyword>
<dbReference type="InterPro" id="IPR052452">
    <property type="entry name" value="Ankyrin-MYND_dom_contain_2"/>
</dbReference>
<evidence type="ECO:0000313" key="11">
    <source>
        <dbReference type="EMBL" id="KAF3834469.1"/>
    </source>
</evidence>
<dbReference type="Pfam" id="PF01753">
    <property type="entry name" value="zf-MYND"/>
    <property type="match status" value="1"/>
</dbReference>
<dbReference type="InterPro" id="IPR002893">
    <property type="entry name" value="Znf_MYND"/>
</dbReference>
<keyword evidence="6" id="KW-0040">ANK repeat</keyword>
<evidence type="ECO:0000313" key="12">
    <source>
        <dbReference type="Proteomes" id="UP000518266"/>
    </source>
</evidence>
<evidence type="ECO:0000256" key="5">
    <source>
        <dbReference type="ARBA" id="ARBA00022833"/>
    </source>
</evidence>
<comment type="subcellular location">
    <subcellularLocation>
        <location evidence="1">Cell projection</location>
    </subcellularLocation>
</comment>
<keyword evidence="12" id="KW-1185">Reference proteome</keyword>
<evidence type="ECO:0000256" key="4">
    <source>
        <dbReference type="ARBA" id="ARBA00022771"/>
    </source>
</evidence>
<keyword evidence="3" id="KW-0677">Repeat</keyword>
<keyword evidence="5" id="KW-0862">Zinc</keyword>
<dbReference type="GO" id="GO:0042995">
    <property type="term" value="C:cell projection"/>
    <property type="evidence" value="ECO:0007669"/>
    <property type="project" value="UniProtKB-SubCell"/>
</dbReference>
<organism evidence="11 12">
    <name type="scientific">Dissostichus mawsoni</name>
    <name type="common">Antarctic cod</name>
    <dbReference type="NCBI Taxonomy" id="36200"/>
    <lineage>
        <taxon>Eukaryota</taxon>
        <taxon>Metazoa</taxon>
        <taxon>Chordata</taxon>
        <taxon>Craniata</taxon>
        <taxon>Vertebrata</taxon>
        <taxon>Euteleostomi</taxon>
        <taxon>Actinopterygii</taxon>
        <taxon>Neopterygii</taxon>
        <taxon>Teleostei</taxon>
        <taxon>Neoteleostei</taxon>
        <taxon>Acanthomorphata</taxon>
        <taxon>Eupercaria</taxon>
        <taxon>Perciformes</taxon>
        <taxon>Notothenioidei</taxon>
        <taxon>Nototheniidae</taxon>
        <taxon>Dissostichus</taxon>
    </lineage>
</organism>
<dbReference type="GO" id="GO:0008270">
    <property type="term" value="F:zinc ion binding"/>
    <property type="evidence" value="ECO:0007669"/>
    <property type="project" value="UniProtKB-KW"/>
</dbReference>
<evidence type="ECO:0000256" key="2">
    <source>
        <dbReference type="ARBA" id="ARBA00022723"/>
    </source>
</evidence>
<feature type="domain" description="MYND-type" evidence="10">
    <location>
        <begin position="77"/>
        <end position="114"/>
    </location>
</feature>